<evidence type="ECO:0000256" key="6">
    <source>
        <dbReference type="ARBA" id="ARBA00023002"/>
    </source>
</evidence>
<organism evidence="11 12">
    <name type="scientific">Jiangella alba</name>
    <dbReference type="NCBI Taxonomy" id="561176"/>
    <lineage>
        <taxon>Bacteria</taxon>
        <taxon>Bacillati</taxon>
        <taxon>Actinomycetota</taxon>
        <taxon>Actinomycetes</taxon>
        <taxon>Jiangellales</taxon>
        <taxon>Jiangellaceae</taxon>
        <taxon>Jiangella</taxon>
    </lineage>
</organism>
<dbReference type="PANTHER" id="PTHR42940:SF3">
    <property type="entry name" value="ALCOHOL DEHYDROGENASE 1-RELATED"/>
    <property type="match status" value="1"/>
</dbReference>
<keyword evidence="4 8" id="KW-0479">Metal-binding</keyword>
<keyword evidence="6" id="KW-0560">Oxidoreductase</keyword>
<dbReference type="STRING" id="561176.SAMN04488561_1523"/>
<name>A0A1H5JD43_9ACTN</name>
<sequence>MDPRASLSTAPTTIAAVWRGGTTVALEPVPLPSPGPGELLVAVDLATVCGSDRHTVAGRRAAPCPSVLGHEAVGHVVAAGVGASAAVGDRVVWGVTVGCGRCDRCTGGRTAKCRRLRKVGHEPFDGAWQLSGSYAAHVLLPAGATVVPVPAALPDVLAAPAACATATVMAALEAAGPLAGARVLVCGAGMLGLTATAAAADRGAAAVLVTDVAPARLDLAGDFGATRTLRSDQTPPAVDVALEFSGATSAATTALGALDIGGRLVLAGAVTPVDTLPVDPEAIVRGWLTVTGVHNYEPRHLRQAVDYLTASREAWPWERLVAPAVPLDRVGALLTRPPQHEPRAAIAP</sequence>
<evidence type="ECO:0000259" key="10">
    <source>
        <dbReference type="Pfam" id="PF08240"/>
    </source>
</evidence>
<dbReference type="GO" id="GO:0004022">
    <property type="term" value="F:alcohol dehydrogenase (NAD+) activity"/>
    <property type="evidence" value="ECO:0007669"/>
    <property type="project" value="UniProtKB-EC"/>
</dbReference>
<evidence type="ECO:0000256" key="5">
    <source>
        <dbReference type="ARBA" id="ARBA00022833"/>
    </source>
</evidence>
<evidence type="ECO:0000259" key="9">
    <source>
        <dbReference type="Pfam" id="PF00107"/>
    </source>
</evidence>
<dbReference type="AlphaFoldDB" id="A0A1H5JD43"/>
<evidence type="ECO:0000256" key="1">
    <source>
        <dbReference type="ARBA" id="ARBA00001947"/>
    </source>
</evidence>
<evidence type="ECO:0000313" key="12">
    <source>
        <dbReference type="Proteomes" id="UP000181980"/>
    </source>
</evidence>
<feature type="domain" description="Alcohol dehydrogenase-like N-terminal" evidence="10">
    <location>
        <begin position="35"/>
        <end position="150"/>
    </location>
</feature>
<dbReference type="GO" id="GO:0005737">
    <property type="term" value="C:cytoplasm"/>
    <property type="evidence" value="ECO:0007669"/>
    <property type="project" value="TreeGrafter"/>
</dbReference>
<comment type="cofactor">
    <cofactor evidence="1 8">
        <name>Zn(2+)</name>
        <dbReference type="ChEBI" id="CHEBI:29105"/>
    </cofactor>
</comment>
<feature type="domain" description="Alcohol dehydrogenase-like C-terminal" evidence="9">
    <location>
        <begin position="191"/>
        <end position="308"/>
    </location>
</feature>
<evidence type="ECO:0000256" key="3">
    <source>
        <dbReference type="ARBA" id="ARBA00013190"/>
    </source>
</evidence>
<dbReference type="GO" id="GO:0008270">
    <property type="term" value="F:zinc ion binding"/>
    <property type="evidence" value="ECO:0007669"/>
    <property type="project" value="InterPro"/>
</dbReference>
<evidence type="ECO:0000256" key="2">
    <source>
        <dbReference type="ARBA" id="ARBA00008072"/>
    </source>
</evidence>
<dbReference type="Gene3D" id="3.90.180.10">
    <property type="entry name" value="Medium-chain alcohol dehydrogenases, catalytic domain"/>
    <property type="match status" value="1"/>
</dbReference>
<dbReference type="Gene3D" id="3.40.50.720">
    <property type="entry name" value="NAD(P)-binding Rossmann-like Domain"/>
    <property type="match status" value="1"/>
</dbReference>
<dbReference type="PANTHER" id="PTHR42940">
    <property type="entry name" value="ALCOHOL DEHYDROGENASE 1-RELATED"/>
    <property type="match status" value="1"/>
</dbReference>
<keyword evidence="7" id="KW-0520">NAD</keyword>
<evidence type="ECO:0000256" key="4">
    <source>
        <dbReference type="ARBA" id="ARBA00022723"/>
    </source>
</evidence>
<keyword evidence="12" id="KW-1185">Reference proteome</keyword>
<dbReference type="Proteomes" id="UP000181980">
    <property type="component" value="Unassembled WGS sequence"/>
</dbReference>
<dbReference type="SUPFAM" id="SSF50129">
    <property type="entry name" value="GroES-like"/>
    <property type="match status" value="1"/>
</dbReference>
<reference evidence="12" key="1">
    <citation type="submission" date="2016-10" db="EMBL/GenBank/DDBJ databases">
        <authorList>
            <person name="Varghese N."/>
            <person name="Submissions S."/>
        </authorList>
    </citation>
    <scope>NUCLEOTIDE SEQUENCE [LARGE SCALE GENOMIC DNA]</scope>
    <source>
        <strain evidence="12">DSM 45237</strain>
    </source>
</reference>
<dbReference type="PROSITE" id="PS00059">
    <property type="entry name" value="ADH_ZINC"/>
    <property type="match status" value="1"/>
</dbReference>
<keyword evidence="5 8" id="KW-0862">Zinc</keyword>
<dbReference type="InterPro" id="IPR017743">
    <property type="entry name" value="ADH_phosphonate_catab-assoc"/>
</dbReference>
<protein>
    <recommendedName>
        <fullName evidence="3">alcohol dehydrogenase</fullName>
        <ecNumber evidence="3">1.1.1.1</ecNumber>
    </recommendedName>
</protein>
<dbReference type="NCBIfam" id="TIGR03366">
    <property type="entry name" value="HpnZ_proposed"/>
    <property type="match status" value="1"/>
</dbReference>
<dbReference type="RefSeq" id="WP_216094182.1">
    <property type="nucleotide sequence ID" value="NZ_FNUC01000003.1"/>
</dbReference>
<dbReference type="SUPFAM" id="SSF51735">
    <property type="entry name" value="NAD(P)-binding Rossmann-fold domains"/>
    <property type="match status" value="1"/>
</dbReference>
<comment type="similarity">
    <text evidence="2 8">Belongs to the zinc-containing alcohol dehydrogenase family.</text>
</comment>
<evidence type="ECO:0000313" key="11">
    <source>
        <dbReference type="EMBL" id="SEE49961.1"/>
    </source>
</evidence>
<evidence type="ECO:0000256" key="7">
    <source>
        <dbReference type="ARBA" id="ARBA00023027"/>
    </source>
</evidence>
<dbReference type="InterPro" id="IPR013154">
    <property type="entry name" value="ADH-like_N"/>
</dbReference>
<dbReference type="EC" id="1.1.1.1" evidence="3"/>
<dbReference type="Pfam" id="PF00107">
    <property type="entry name" value="ADH_zinc_N"/>
    <property type="match status" value="1"/>
</dbReference>
<dbReference type="Pfam" id="PF08240">
    <property type="entry name" value="ADH_N"/>
    <property type="match status" value="1"/>
</dbReference>
<dbReference type="InterPro" id="IPR013149">
    <property type="entry name" value="ADH-like_C"/>
</dbReference>
<dbReference type="EMBL" id="FNUC01000003">
    <property type="protein sequence ID" value="SEE49961.1"/>
    <property type="molecule type" value="Genomic_DNA"/>
</dbReference>
<proteinExistence type="inferred from homology"/>
<dbReference type="InterPro" id="IPR036291">
    <property type="entry name" value="NAD(P)-bd_dom_sf"/>
</dbReference>
<evidence type="ECO:0000256" key="8">
    <source>
        <dbReference type="RuleBase" id="RU361277"/>
    </source>
</evidence>
<gene>
    <name evidence="11" type="ORF">SAMN04488561_1523</name>
</gene>
<dbReference type="InterPro" id="IPR002328">
    <property type="entry name" value="ADH_Zn_CS"/>
</dbReference>
<dbReference type="InterPro" id="IPR011032">
    <property type="entry name" value="GroES-like_sf"/>
</dbReference>
<accession>A0A1H5JD43</accession>